<keyword evidence="6" id="KW-0645">Protease</keyword>
<dbReference type="Proteomes" id="UP001314681">
    <property type="component" value="Unassembled WGS sequence"/>
</dbReference>
<feature type="transmembrane region" description="Helical" evidence="6">
    <location>
        <begin position="25"/>
        <end position="47"/>
    </location>
</feature>
<protein>
    <recommendedName>
        <fullName evidence="4 6">Signal peptidase I</fullName>
        <ecNumber evidence="4 6">3.4.21.89</ecNumber>
    </recommendedName>
</protein>
<dbReference type="InterPro" id="IPR036286">
    <property type="entry name" value="LexA/Signal_pep-like_sf"/>
</dbReference>
<evidence type="ECO:0000256" key="5">
    <source>
        <dbReference type="ARBA" id="ARBA00022801"/>
    </source>
</evidence>
<dbReference type="PRINTS" id="PR00727">
    <property type="entry name" value="LEADERPTASE"/>
</dbReference>
<dbReference type="NCBIfam" id="TIGR02227">
    <property type="entry name" value="sigpep_I_bact"/>
    <property type="match status" value="1"/>
</dbReference>
<dbReference type="Pfam" id="PF10502">
    <property type="entry name" value="Peptidase_S26"/>
    <property type="match status" value="1"/>
</dbReference>
<proteinExistence type="inferred from homology"/>
<evidence type="ECO:0000256" key="3">
    <source>
        <dbReference type="ARBA" id="ARBA00009370"/>
    </source>
</evidence>
<gene>
    <name evidence="8" type="primary">lepB</name>
    <name evidence="8" type="ORF">KTH90_15405</name>
</gene>
<comment type="caution">
    <text evidence="8">The sequence shown here is derived from an EMBL/GenBank/DDBJ whole genome shotgun (WGS) entry which is preliminary data.</text>
</comment>
<evidence type="ECO:0000259" key="7">
    <source>
        <dbReference type="Pfam" id="PF10502"/>
    </source>
</evidence>
<dbReference type="PROSITE" id="PS00760">
    <property type="entry name" value="SPASE_I_2"/>
    <property type="match status" value="1"/>
</dbReference>
<evidence type="ECO:0000256" key="2">
    <source>
        <dbReference type="ARBA" id="ARBA00004401"/>
    </source>
</evidence>
<organism evidence="8 9">
    <name type="scientific">Diplocloster modestus</name>
    <dbReference type="NCBI Taxonomy" id="2850322"/>
    <lineage>
        <taxon>Bacteria</taxon>
        <taxon>Bacillati</taxon>
        <taxon>Bacillota</taxon>
        <taxon>Clostridia</taxon>
        <taxon>Lachnospirales</taxon>
        <taxon>Lachnospiraceae</taxon>
        <taxon>Diplocloster</taxon>
    </lineage>
</organism>
<keyword evidence="9" id="KW-1185">Reference proteome</keyword>
<feature type="domain" description="Peptidase S26" evidence="7">
    <location>
        <begin position="26"/>
        <end position="183"/>
    </location>
</feature>
<keyword evidence="6" id="KW-0472">Membrane</keyword>
<dbReference type="EC" id="3.4.21.89" evidence="4 6"/>
<dbReference type="InterPro" id="IPR019533">
    <property type="entry name" value="Peptidase_S26"/>
</dbReference>
<reference evidence="8 9" key="1">
    <citation type="submission" date="2021-06" db="EMBL/GenBank/DDBJ databases">
        <title>Description of novel taxa of the family Lachnospiraceae.</title>
        <authorList>
            <person name="Chaplin A.V."/>
            <person name="Sokolova S.R."/>
            <person name="Pikina A.P."/>
            <person name="Korzhanova M."/>
            <person name="Belova V."/>
            <person name="Korostin D."/>
            <person name="Efimov B.A."/>
        </authorList>
    </citation>
    <scope>NUCLEOTIDE SEQUENCE [LARGE SCALE GENOMIC DNA]</scope>
    <source>
        <strain evidence="8 9">ASD4241</strain>
    </source>
</reference>
<name>A0ABS6KA48_9FIRM</name>
<keyword evidence="6" id="KW-1133">Transmembrane helix</keyword>
<dbReference type="PANTHER" id="PTHR43390:SF1">
    <property type="entry name" value="CHLOROPLAST PROCESSING PEPTIDASE"/>
    <property type="match status" value="1"/>
</dbReference>
<evidence type="ECO:0000313" key="9">
    <source>
        <dbReference type="Proteomes" id="UP001314681"/>
    </source>
</evidence>
<dbReference type="CDD" id="cd06530">
    <property type="entry name" value="S26_SPase_I"/>
    <property type="match status" value="1"/>
</dbReference>
<dbReference type="InterPro" id="IPR019757">
    <property type="entry name" value="Pept_S26A_signal_pept_1_Lys-AS"/>
</dbReference>
<comment type="subcellular location">
    <subcellularLocation>
        <location evidence="2">Cell membrane</location>
        <topology evidence="2">Single-pass type II membrane protein</topology>
    </subcellularLocation>
    <subcellularLocation>
        <location evidence="6">Membrane</location>
        <topology evidence="6">Single-pass type II membrane protein</topology>
    </subcellularLocation>
</comment>
<accession>A0ABS6KA48</accession>
<evidence type="ECO:0000313" key="8">
    <source>
        <dbReference type="EMBL" id="MBU9727400.1"/>
    </source>
</evidence>
<dbReference type="PROSITE" id="PS00761">
    <property type="entry name" value="SPASE_I_3"/>
    <property type="match status" value="1"/>
</dbReference>
<dbReference type="GO" id="GO:0009003">
    <property type="term" value="F:signal peptidase activity"/>
    <property type="evidence" value="ECO:0007669"/>
    <property type="project" value="UniProtKB-EC"/>
</dbReference>
<comment type="catalytic activity">
    <reaction evidence="1 6">
        <text>Cleavage of hydrophobic, N-terminal signal or leader sequences from secreted and periplasmic proteins.</text>
        <dbReference type="EC" id="3.4.21.89"/>
    </reaction>
</comment>
<comment type="similarity">
    <text evidence="3 6">Belongs to the peptidase S26 family.</text>
</comment>
<keyword evidence="5 6" id="KW-0378">Hydrolase</keyword>
<evidence type="ECO:0000256" key="1">
    <source>
        <dbReference type="ARBA" id="ARBA00000677"/>
    </source>
</evidence>
<dbReference type="SUPFAM" id="SSF51306">
    <property type="entry name" value="LexA/Signal peptidase"/>
    <property type="match status" value="1"/>
</dbReference>
<dbReference type="PANTHER" id="PTHR43390">
    <property type="entry name" value="SIGNAL PEPTIDASE I"/>
    <property type="match status" value="1"/>
</dbReference>
<dbReference type="EMBL" id="JAHQCX010000011">
    <property type="protein sequence ID" value="MBU9727400.1"/>
    <property type="molecule type" value="Genomic_DNA"/>
</dbReference>
<dbReference type="Gene3D" id="2.10.109.10">
    <property type="entry name" value="Umud Fragment, subunit A"/>
    <property type="match status" value="1"/>
</dbReference>
<evidence type="ECO:0000256" key="4">
    <source>
        <dbReference type="ARBA" id="ARBA00013208"/>
    </source>
</evidence>
<sequence>MHMARRGLTFVQKEKKLNMNLVKKILEWIFEIAVVLFLAFVLVYFFGEKVVNVGESMSPTLENGDTVLVNKLNYSITGPSRGDVVVFKPHGNENTHYYIKRVVGLPGETVEIKEGKIYIDGEVLEEELETEPVQEAGVAASLVKLGEDEYFVLGDNRNNSEDSRSADVGDVLKKHMLGKAWFVLSPKERFGYLK</sequence>
<evidence type="ECO:0000256" key="6">
    <source>
        <dbReference type="RuleBase" id="RU362042"/>
    </source>
</evidence>
<dbReference type="InterPro" id="IPR019758">
    <property type="entry name" value="Pept_S26A_signal_pept_1_CS"/>
</dbReference>
<keyword evidence="6" id="KW-0812">Transmembrane</keyword>
<dbReference type="InterPro" id="IPR000223">
    <property type="entry name" value="Pept_S26A_signal_pept_1"/>
</dbReference>